<dbReference type="Pfam" id="PF02350">
    <property type="entry name" value="Epimerase_2"/>
    <property type="match status" value="1"/>
</dbReference>
<feature type="non-terminal residue" evidence="2">
    <location>
        <position position="1"/>
    </location>
</feature>
<dbReference type="InterPro" id="IPR029767">
    <property type="entry name" value="WecB-like"/>
</dbReference>
<proteinExistence type="predicted"/>
<evidence type="ECO:0000313" key="2">
    <source>
        <dbReference type="EMBL" id="GAG44096.1"/>
    </source>
</evidence>
<dbReference type="EMBL" id="BARS01051304">
    <property type="protein sequence ID" value="GAG44096.1"/>
    <property type="molecule type" value="Genomic_DNA"/>
</dbReference>
<organism evidence="2">
    <name type="scientific">marine sediment metagenome</name>
    <dbReference type="NCBI Taxonomy" id="412755"/>
    <lineage>
        <taxon>unclassified sequences</taxon>
        <taxon>metagenomes</taxon>
        <taxon>ecological metagenomes</taxon>
    </lineage>
</organism>
<feature type="domain" description="UDP-N-acetylglucosamine 2-epimerase" evidence="1">
    <location>
        <begin position="12"/>
        <end position="172"/>
    </location>
</feature>
<dbReference type="PANTHER" id="PTHR43174:SF1">
    <property type="entry name" value="UDP-N-ACETYLGLUCOSAMINE 2-EPIMERASE"/>
    <property type="match status" value="1"/>
</dbReference>
<protein>
    <recommendedName>
        <fullName evidence="1">UDP-N-acetylglucosamine 2-epimerase domain-containing protein</fullName>
    </recommendedName>
</protein>
<dbReference type="Gene3D" id="3.40.50.2000">
    <property type="entry name" value="Glycogen Phosphorylase B"/>
    <property type="match status" value="1"/>
</dbReference>
<dbReference type="InterPro" id="IPR003331">
    <property type="entry name" value="UDP_GlcNAc_Epimerase_2_dom"/>
</dbReference>
<gene>
    <name evidence="2" type="ORF">S01H1_76447</name>
</gene>
<name>X0Z6B1_9ZZZZ</name>
<dbReference type="SUPFAM" id="SSF53756">
    <property type="entry name" value="UDP-Glycosyltransferase/glycogen phosphorylase"/>
    <property type="match status" value="1"/>
</dbReference>
<dbReference type="AlphaFoldDB" id="X0Z6B1"/>
<sequence length="181" mass="19974">IEGLRNSGIEGLGSKYALVTLHRPSNVDDSEMLVSIMEVLQGIAHNLPVIFPVHPRTRQRLQDLRFSIGSSKLHLIDPVGYIEFLALQKNATVVITDSGGIQEETTVLGIPCLTMRENTERPITVWEGTNKLIGVHDIEYEVEEILKGNGKKGKIPDLWDGNTAGRMVKILEGILLSTPVK</sequence>
<comment type="caution">
    <text evidence="2">The sequence shown here is derived from an EMBL/GenBank/DDBJ whole genome shotgun (WGS) entry which is preliminary data.</text>
</comment>
<dbReference type="PANTHER" id="PTHR43174">
    <property type="entry name" value="UDP-N-ACETYLGLUCOSAMINE 2-EPIMERASE"/>
    <property type="match status" value="1"/>
</dbReference>
<evidence type="ECO:0000259" key="1">
    <source>
        <dbReference type="Pfam" id="PF02350"/>
    </source>
</evidence>
<accession>X0Z6B1</accession>
<reference evidence="2" key="1">
    <citation type="journal article" date="2014" name="Front. Microbiol.">
        <title>High frequency of phylogenetically diverse reductive dehalogenase-homologous genes in deep subseafloor sedimentary metagenomes.</title>
        <authorList>
            <person name="Kawai M."/>
            <person name="Futagami T."/>
            <person name="Toyoda A."/>
            <person name="Takaki Y."/>
            <person name="Nishi S."/>
            <person name="Hori S."/>
            <person name="Arai W."/>
            <person name="Tsubouchi T."/>
            <person name="Morono Y."/>
            <person name="Uchiyama I."/>
            <person name="Ito T."/>
            <person name="Fujiyama A."/>
            <person name="Inagaki F."/>
            <person name="Takami H."/>
        </authorList>
    </citation>
    <scope>NUCLEOTIDE SEQUENCE</scope>
    <source>
        <strain evidence="2">Expedition CK06-06</strain>
    </source>
</reference>